<evidence type="ECO:0000256" key="1">
    <source>
        <dbReference type="SAM" id="MobiDB-lite"/>
    </source>
</evidence>
<keyword evidence="3" id="KW-1185">Reference proteome</keyword>
<feature type="region of interest" description="Disordered" evidence="1">
    <location>
        <begin position="82"/>
        <end position="113"/>
    </location>
</feature>
<organism evidence="2 3">
    <name type="scientific">Pseudocercospora eumusae</name>
    <dbReference type="NCBI Taxonomy" id="321146"/>
    <lineage>
        <taxon>Eukaryota</taxon>
        <taxon>Fungi</taxon>
        <taxon>Dikarya</taxon>
        <taxon>Ascomycota</taxon>
        <taxon>Pezizomycotina</taxon>
        <taxon>Dothideomycetes</taxon>
        <taxon>Dothideomycetidae</taxon>
        <taxon>Mycosphaerellales</taxon>
        <taxon>Mycosphaerellaceae</taxon>
        <taxon>Pseudocercospora</taxon>
    </lineage>
</organism>
<reference evidence="2 3" key="1">
    <citation type="submission" date="2015-07" db="EMBL/GenBank/DDBJ databases">
        <title>Comparative genomics of the Sigatoka disease complex on banana suggests a link between parallel evolutionary changes in Pseudocercospora fijiensis and Pseudocercospora eumusae and increased virulence on the banana host.</title>
        <authorList>
            <person name="Chang T.-C."/>
            <person name="Salvucci A."/>
            <person name="Crous P.W."/>
            <person name="Stergiopoulos I."/>
        </authorList>
    </citation>
    <scope>NUCLEOTIDE SEQUENCE [LARGE SCALE GENOMIC DNA]</scope>
    <source>
        <strain evidence="2 3">CBS 114824</strain>
    </source>
</reference>
<dbReference type="Proteomes" id="UP000070133">
    <property type="component" value="Unassembled WGS sequence"/>
</dbReference>
<dbReference type="OrthoDB" id="3630963at2759"/>
<evidence type="ECO:0000313" key="3">
    <source>
        <dbReference type="Proteomes" id="UP000070133"/>
    </source>
</evidence>
<sequence>MPEELQFISFSTKKHVDAGTLSRIRSHAQQRVQDQKWSKRARQQPESSTKAAKEAENQNPQFLKLVFEQKSGRQIKRQEAVPVRHATRTKKLPKAEQVVVKRESHSLSASPAERPDPFAAFPVPIDAELFDLFEGYLQGWKWTEHAKATMFNENARNPALVHSFLAIANQVWKNDEKKSQYHENKTIVQISKDLPKLNGLTGHDRIEAVGALMWAIIRLCTIKVNQGRLEESLVHLNALATISPTMEEWRTSKFAPHFESAIASLLLANFSHSDRVQPLLHLPFGPMNTRAVDDVKSQGFIIPQDAVMLQPACQELVPERVADAILALTALYNTIGSSSDTSLPNVHTGKAASLGIKAALRLAKQTTPRSSPLNDWDWLHEFQECVRLSALLFTWTFGRKVVNLSEAILSAQRYIRAFLTEDVIHRALMASVNSQAVMDLALWLLLINGSAANISADTEHFAELIRTFIPAASCTPYTEIRKLGTRLPWIETANRSSTEEFWASVTMYGGTPESQNSAASSNAPGWLLQGYASVTPTPRPPPSVS</sequence>
<comment type="caution">
    <text evidence="2">The sequence shown here is derived from an EMBL/GenBank/DDBJ whole genome shotgun (WGS) entry which is preliminary data.</text>
</comment>
<protein>
    <recommendedName>
        <fullName evidence="4">Tachykinin family protein</fullName>
    </recommendedName>
</protein>
<evidence type="ECO:0008006" key="4">
    <source>
        <dbReference type="Google" id="ProtNLM"/>
    </source>
</evidence>
<evidence type="ECO:0000313" key="2">
    <source>
        <dbReference type="EMBL" id="KXT01697.1"/>
    </source>
</evidence>
<proteinExistence type="predicted"/>
<gene>
    <name evidence="2" type="ORF">AC578_2727</name>
</gene>
<name>A0A139HH04_9PEZI</name>
<dbReference type="EMBL" id="LFZN01000051">
    <property type="protein sequence ID" value="KXT01697.1"/>
    <property type="molecule type" value="Genomic_DNA"/>
</dbReference>
<accession>A0A139HH04</accession>
<dbReference type="AlphaFoldDB" id="A0A139HH04"/>
<feature type="region of interest" description="Disordered" evidence="1">
    <location>
        <begin position="16"/>
        <end position="59"/>
    </location>
</feature>